<dbReference type="KEGG" id="dae:Dtox_2447"/>
<gene>
    <name evidence="2" type="ordered locus">Dtox_2447</name>
</gene>
<dbReference type="STRING" id="485916.Dtox_2447"/>
<dbReference type="Gene3D" id="3.40.630.30">
    <property type="match status" value="1"/>
</dbReference>
<dbReference type="SUPFAM" id="SSF55729">
    <property type="entry name" value="Acyl-CoA N-acyltransferases (Nat)"/>
    <property type="match status" value="1"/>
</dbReference>
<dbReference type="Pfam" id="PF00583">
    <property type="entry name" value="Acetyltransf_1"/>
    <property type="match status" value="1"/>
</dbReference>
<organism evidence="2 3">
    <name type="scientific">Desulfofarcimen acetoxidans (strain ATCC 49208 / DSM 771 / KCTC 5769 / VKM B-1644 / 5575)</name>
    <name type="common">Desulfotomaculum acetoxidans</name>
    <dbReference type="NCBI Taxonomy" id="485916"/>
    <lineage>
        <taxon>Bacteria</taxon>
        <taxon>Bacillati</taxon>
        <taxon>Bacillota</taxon>
        <taxon>Clostridia</taxon>
        <taxon>Eubacteriales</taxon>
        <taxon>Peptococcaceae</taxon>
        <taxon>Desulfofarcimen</taxon>
    </lineage>
</organism>
<dbReference type="PANTHER" id="PTHR43072:SF60">
    <property type="entry name" value="L-2,4-DIAMINOBUTYRIC ACID ACETYLTRANSFERASE"/>
    <property type="match status" value="1"/>
</dbReference>
<keyword evidence="3" id="KW-1185">Reference proteome</keyword>
<dbReference type="AlphaFoldDB" id="C8W0K1"/>
<evidence type="ECO:0000313" key="2">
    <source>
        <dbReference type="EMBL" id="ACV63256.1"/>
    </source>
</evidence>
<reference evidence="2 3" key="1">
    <citation type="journal article" date="2009" name="Stand. Genomic Sci.">
        <title>Complete genome sequence of Desulfotomaculum acetoxidans type strain (5575).</title>
        <authorList>
            <person name="Spring S."/>
            <person name="Lapidus A."/>
            <person name="Schroder M."/>
            <person name="Gleim D."/>
            <person name="Sims D."/>
            <person name="Meincke L."/>
            <person name="Glavina Del Rio T."/>
            <person name="Tice H."/>
            <person name="Copeland A."/>
            <person name="Cheng J.F."/>
            <person name="Lucas S."/>
            <person name="Chen F."/>
            <person name="Nolan M."/>
            <person name="Bruce D."/>
            <person name="Goodwin L."/>
            <person name="Pitluck S."/>
            <person name="Ivanova N."/>
            <person name="Mavromatis K."/>
            <person name="Mikhailova N."/>
            <person name="Pati A."/>
            <person name="Chen A."/>
            <person name="Palaniappan K."/>
            <person name="Land M."/>
            <person name="Hauser L."/>
            <person name="Chang Y.J."/>
            <person name="Jeffries C.D."/>
            <person name="Chain P."/>
            <person name="Saunders E."/>
            <person name="Brettin T."/>
            <person name="Detter J.C."/>
            <person name="Goker M."/>
            <person name="Bristow J."/>
            <person name="Eisen J.A."/>
            <person name="Markowitz V."/>
            <person name="Hugenholtz P."/>
            <person name="Kyrpides N.C."/>
            <person name="Klenk H.P."/>
            <person name="Han C."/>
        </authorList>
    </citation>
    <scope>NUCLEOTIDE SEQUENCE [LARGE SCALE GENOMIC DNA]</scope>
    <source>
        <strain evidence="3">ATCC 49208 / DSM 771 / VKM B-1644</strain>
    </source>
</reference>
<evidence type="ECO:0000259" key="1">
    <source>
        <dbReference type="PROSITE" id="PS51186"/>
    </source>
</evidence>
<dbReference type="OrthoDB" id="9798006at2"/>
<dbReference type="Proteomes" id="UP000002217">
    <property type="component" value="Chromosome"/>
</dbReference>
<dbReference type="GO" id="GO:0016747">
    <property type="term" value="F:acyltransferase activity, transferring groups other than amino-acyl groups"/>
    <property type="evidence" value="ECO:0007669"/>
    <property type="project" value="InterPro"/>
</dbReference>
<dbReference type="InterPro" id="IPR016181">
    <property type="entry name" value="Acyl_CoA_acyltransferase"/>
</dbReference>
<feature type="domain" description="N-acetyltransferase" evidence="1">
    <location>
        <begin position="4"/>
        <end position="152"/>
    </location>
</feature>
<proteinExistence type="predicted"/>
<dbReference type="EMBL" id="CP001720">
    <property type="protein sequence ID" value="ACV63256.1"/>
    <property type="molecule type" value="Genomic_DNA"/>
</dbReference>
<evidence type="ECO:0000313" key="3">
    <source>
        <dbReference type="Proteomes" id="UP000002217"/>
    </source>
</evidence>
<keyword evidence="2" id="KW-0808">Transferase</keyword>
<dbReference type="InterPro" id="IPR000182">
    <property type="entry name" value="GNAT_dom"/>
</dbReference>
<dbReference type="HOGENOM" id="CLU_1719372_0_0_9"/>
<name>C8W0K1_DESAS</name>
<dbReference type="PANTHER" id="PTHR43072">
    <property type="entry name" value="N-ACETYLTRANSFERASE"/>
    <property type="match status" value="1"/>
</dbReference>
<dbReference type="CDD" id="cd04301">
    <property type="entry name" value="NAT_SF"/>
    <property type="match status" value="1"/>
</dbReference>
<dbReference type="PROSITE" id="PS51186">
    <property type="entry name" value="GNAT"/>
    <property type="match status" value="1"/>
</dbReference>
<sequence>MDEWLIRKVEISEILEVGKIYCEEENIEITQGYVQSAKIAYEKMLSKGDFILGAFNDKKILGCISVHFLNDTYPGYANGCYVHIETVVIGKKYRGNGIATDLLREAIQIAKENNVTYCLIQTGDDNYPARRAFEKAGFKHYNVNYCLDLTTK</sequence>
<protein>
    <submittedName>
        <fullName evidence="2">GCN5-related N-acetyltransferase</fullName>
    </submittedName>
</protein>
<dbReference type="RefSeq" id="WP_015757957.1">
    <property type="nucleotide sequence ID" value="NC_013216.1"/>
</dbReference>
<accession>C8W0K1</accession>